<dbReference type="CDD" id="cd00433">
    <property type="entry name" value="Peptidase_M17"/>
    <property type="match status" value="1"/>
</dbReference>
<dbReference type="Pfam" id="PF21337">
    <property type="entry name" value="Peptidase_M17_N_1"/>
    <property type="match status" value="1"/>
</dbReference>
<gene>
    <name evidence="7" type="ORF">EKH80_15975</name>
</gene>
<keyword evidence="3" id="KW-0645">Protease</keyword>
<dbReference type="Proteomes" id="UP000274358">
    <property type="component" value="Unassembled WGS sequence"/>
</dbReference>
<protein>
    <submittedName>
        <fullName evidence="7">Leucyl aminopeptidase family protein</fullName>
    </submittedName>
</protein>
<dbReference type="GO" id="GO:0006508">
    <property type="term" value="P:proteolysis"/>
    <property type="evidence" value="ECO:0007669"/>
    <property type="project" value="UniProtKB-KW"/>
</dbReference>
<evidence type="ECO:0000256" key="4">
    <source>
        <dbReference type="ARBA" id="ARBA00022801"/>
    </source>
</evidence>
<evidence type="ECO:0000313" key="8">
    <source>
        <dbReference type="Proteomes" id="UP000274358"/>
    </source>
</evidence>
<dbReference type="PANTHER" id="PTHR11963">
    <property type="entry name" value="LEUCINE AMINOPEPTIDASE-RELATED"/>
    <property type="match status" value="1"/>
</dbReference>
<dbReference type="AlphaFoldDB" id="A0A3S0Q3M7"/>
<evidence type="ECO:0000313" key="7">
    <source>
        <dbReference type="EMBL" id="RUL73152.1"/>
    </source>
</evidence>
<evidence type="ECO:0000256" key="5">
    <source>
        <dbReference type="ARBA" id="ARBA00023211"/>
    </source>
</evidence>
<dbReference type="GO" id="GO:0005737">
    <property type="term" value="C:cytoplasm"/>
    <property type="evidence" value="ECO:0007669"/>
    <property type="project" value="InterPro"/>
</dbReference>
<dbReference type="PROSITE" id="PS00631">
    <property type="entry name" value="CYTOSOL_AP"/>
    <property type="match status" value="1"/>
</dbReference>
<sequence length="458" mass="49245">MSALIANASGRRPPTPIEATDAAHLPALRKRLSAAQRNWLDETGFDANPGSMCLMADASGKLARVVVGVDRRDSLSALAALPLTLPTAEYTLAPESVPLDPQLSALGWALGAYQFTRYRNARRPGSPLVVSAATLASLTPLIEATCFVRDLVNTPTEDMGPKQLADQVKQLGKTYKAKLREWVGDELLEDNFPTIHAVGRASHRPPRLIELSWGKASDPKVVLVGKGVCFDTGGLDLKPSDGMRWMKKDMGGAAHAIALAGLVMEAKLPVRLTLLVPAVENAVAGNAMRPGEVITTRAGHRVEVDNTDAEGRLILCDALAYAAEQKPELIIDFATLTGAARVALGPDLPALFANDDQLAEAALACGHAVADPMWRLPLWRPYRKLLESYLADFANAGASRHAGAITAALFMERFLPDGLPWLHLDTYAWNDSDRPGRPRGGEAMGLRAMFALLSKRYG</sequence>
<evidence type="ECO:0000259" key="6">
    <source>
        <dbReference type="PROSITE" id="PS00631"/>
    </source>
</evidence>
<dbReference type="OrthoDB" id="9809354at2"/>
<comment type="caution">
    <text evidence="7">The sequence shown here is derived from an EMBL/GenBank/DDBJ whole genome shotgun (WGS) entry which is preliminary data.</text>
</comment>
<dbReference type="SUPFAM" id="SSF53187">
    <property type="entry name" value="Zn-dependent exopeptidases"/>
    <property type="match status" value="1"/>
</dbReference>
<evidence type="ECO:0000256" key="1">
    <source>
        <dbReference type="ARBA" id="ARBA00009528"/>
    </source>
</evidence>
<dbReference type="InterPro" id="IPR011356">
    <property type="entry name" value="Leucine_aapep/pepB"/>
</dbReference>
<dbReference type="EMBL" id="RYYV01000012">
    <property type="protein sequence ID" value="RUL73152.1"/>
    <property type="molecule type" value="Genomic_DNA"/>
</dbReference>
<accession>A0A3S0Q3M7</accession>
<dbReference type="InterPro" id="IPR000819">
    <property type="entry name" value="Peptidase_M17_C"/>
</dbReference>
<dbReference type="Gene3D" id="3.40.220.10">
    <property type="entry name" value="Leucine Aminopeptidase, subunit E, domain 1"/>
    <property type="match status" value="1"/>
</dbReference>
<comment type="similarity">
    <text evidence="1">Belongs to the peptidase M17 family.</text>
</comment>
<evidence type="ECO:0000256" key="3">
    <source>
        <dbReference type="ARBA" id="ARBA00022670"/>
    </source>
</evidence>
<dbReference type="Pfam" id="PF00883">
    <property type="entry name" value="Peptidase_M17"/>
    <property type="match status" value="1"/>
</dbReference>
<dbReference type="GO" id="GO:0030145">
    <property type="term" value="F:manganese ion binding"/>
    <property type="evidence" value="ECO:0007669"/>
    <property type="project" value="InterPro"/>
</dbReference>
<dbReference type="RefSeq" id="WP_126685771.1">
    <property type="nucleotide sequence ID" value="NZ_RYYV01000012.1"/>
</dbReference>
<keyword evidence="4" id="KW-0378">Hydrolase</keyword>
<dbReference type="PANTHER" id="PTHR11963:SF20">
    <property type="entry name" value="PEPTIDASE B"/>
    <property type="match status" value="1"/>
</dbReference>
<evidence type="ECO:0000256" key="2">
    <source>
        <dbReference type="ARBA" id="ARBA00022438"/>
    </source>
</evidence>
<dbReference type="InterPro" id="IPR048816">
    <property type="entry name" value="Peptidase_M17_N_1"/>
</dbReference>
<organism evidence="7 8">
    <name type="scientific">Dyella choica</name>
    <dbReference type="NCBI Taxonomy" id="1927959"/>
    <lineage>
        <taxon>Bacteria</taxon>
        <taxon>Pseudomonadati</taxon>
        <taxon>Pseudomonadota</taxon>
        <taxon>Gammaproteobacteria</taxon>
        <taxon>Lysobacterales</taxon>
        <taxon>Rhodanobacteraceae</taxon>
        <taxon>Dyella</taxon>
    </lineage>
</organism>
<dbReference type="PRINTS" id="PR00481">
    <property type="entry name" value="LAMNOPPTDASE"/>
</dbReference>
<keyword evidence="2 7" id="KW-0031">Aminopeptidase</keyword>
<proteinExistence type="inferred from homology"/>
<keyword evidence="8" id="KW-1185">Reference proteome</keyword>
<dbReference type="GO" id="GO:0070006">
    <property type="term" value="F:metalloaminopeptidase activity"/>
    <property type="evidence" value="ECO:0007669"/>
    <property type="project" value="InterPro"/>
</dbReference>
<keyword evidence="5" id="KW-0464">Manganese</keyword>
<dbReference type="Gene3D" id="3.40.630.10">
    <property type="entry name" value="Zn peptidases"/>
    <property type="match status" value="1"/>
</dbReference>
<dbReference type="InterPro" id="IPR043472">
    <property type="entry name" value="Macro_dom-like"/>
</dbReference>
<feature type="domain" description="Cytosol aminopeptidase" evidence="6">
    <location>
        <begin position="306"/>
        <end position="313"/>
    </location>
</feature>
<name>A0A3S0Q3M7_9GAMM</name>
<reference evidence="7 8" key="1">
    <citation type="submission" date="2018-12" db="EMBL/GenBank/DDBJ databases">
        <title>Dyella dinghuensis sp. nov. DHOA06 and Dyella choica sp. nov. 4M-K27, isolated from forest soil.</title>
        <authorList>
            <person name="Qiu L.-H."/>
            <person name="Gao Z.-H."/>
        </authorList>
    </citation>
    <scope>NUCLEOTIDE SEQUENCE [LARGE SCALE GENOMIC DNA]</scope>
    <source>
        <strain evidence="7 8">4M-K27</strain>
    </source>
</reference>